<evidence type="ECO:0000256" key="2">
    <source>
        <dbReference type="SAM" id="SignalP"/>
    </source>
</evidence>
<evidence type="ECO:0000313" key="4">
    <source>
        <dbReference type="EnsemblMetazoa" id="Aqu2.1.25881_001"/>
    </source>
</evidence>
<dbReference type="InterPro" id="IPR036056">
    <property type="entry name" value="Fibrinogen-like_C"/>
</dbReference>
<dbReference type="GO" id="GO:0005615">
    <property type="term" value="C:extracellular space"/>
    <property type="evidence" value="ECO:0007669"/>
    <property type="project" value="TreeGrafter"/>
</dbReference>
<reference evidence="4" key="1">
    <citation type="submission" date="2017-05" db="UniProtKB">
        <authorList>
            <consortium name="EnsemblMetazoa"/>
        </authorList>
    </citation>
    <scope>IDENTIFICATION</scope>
</reference>
<feature type="domain" description="Fibrinogen C-terminal" evidence="3">
    <location>
        <begin position="37"/>
        <end position="256"/>
    </location>
</feature>
<dbReference type="CDD" id="cd00087">
    <property type="entry name" value="FReD"/>
    <property type="match status" value="1"/>
</dbReference>
<feature type="signal peptide" evidence="2">
    <location>
        <begin position="1"/>
        <end position="19"/>
    </location>
</feature>
<dbReference type="InParanoid" id="A0A1X7UEG4"/>
<dbReference type="NCBIfam" id="NF040941">
    <property type="entry name" value="GGGWT_bact"/>
    <property type="match status" value="1"/>
</dbReference>
<proteinExistence type="predicted"/>
<keyword evidence="2" id="KW-0732">Signal</keyword>
<name>A0A1X7UEG4_AMPQE</name>
<dbReference type="AlphaFoldDB" id="A0A1X7UEG4"/>
<sequence length="256" mass="28648">MNGLCLLLAVIYCCTNVIGICHDNNSPFYSDSSVTAPIDCPVAKDCKAWFDAGATKSGVYPIKPDGDSPFQVYCDMETDGGGWTVFQRRQDGSVDFLRGWSEYEKGFGNLTGEHWLGLRNIHRLTPQGSNYLRVDLGDFEGSRAYAKYNNFEILDSYTQYTLVIQGYTGTAGDSLMSIHNMMKFTTKDKDNDKRGGSNCANDHPGAWWYNNCYSALLNAPYSHSSSVSAWTGVIWNAFKGNSYSLKFTEMKVRRHN</sequence>
<feature type="chain" id="PRO_5013208414" description="Fibrinogen C-terminal domain-containing protein" evidence="2">
    <location>
        <begin position="20"/>
        <end position="256"/>
    </location>
</feature>
<dbReference type="eggNOG" id="KOG2579">
    <property type="taxonomic scope" value="Eukaryota"/>
</dbReference>
<dbReference type="PANTHER" id="PTHR19143">
    <property type="entry name" value="FIBRINOGEN/TENASCIN/ANGIOPOEITIN"/>
    <property type="match status" value="1"/>
</dbReference>
<organism evidence="4">
    <name type="scientific">Amphimedon queenslandica</name>
    <name type="common">Sponge</name>
    <dbReference type="NCBI Taxonomy" id="400682"/>
    <lineage>
        <taxon>Eukaryota</taxon>
        <taxon>Metazoa</taxon>
        <taxon>Porifera</taxon>
        <taxon>Demospongiae</taxon>
        <taxon>Heteroscleromorpha</taxon>
        <taxon>Haplosclerida</taxon>
        <taxon>Niphatidae</taxon>
        <taxon>Amphimedon</taxon>
    </lineage>
</organism>
<dbReference type="Gene3D" id="3.90.215.10">
    <property type="entry name" value="Gamma Fibrinogen, chain A, domain 1"/>
    <property type="match status" value="1"/>
</dbReference>
<dbReference type="PANTHER" id="PTHR19143:SF458">
    <property type="entry name" value="FIBRINOGEN C-TERMINAL DOMAIN-CONTAINING PROTEIN-RELATED"/>
    <property type="match status" value="1"/>
</dbReference>
<dbReference type="EnsemblMetazoa" id="Aqu2.1.25881_001">
    <property type="protein sequence ID" value="Aqu2.1.25881_001"/>
    <property type="gene ID" value="Aqu2.1.25881"/>
</dbReference>
<dbReference type="FunFam" id="3.90.215.10:FF:000001">
    <property type="entry name" value="Tenascin isoform 1"/>
    <property type="match status" value="1"/>
</dbReference>
<dbReference type="OrthoDB" id="7735550at2759"/>
<dbReference type="InterPro" id="IPR014716">
    <property type="entry name" value="Fibrinogen_a/b/g_C_1"/>
</dbReference>
<dbReference type="InterPro" id="IPR050373">
    <property type="entry name" value="Fibrinogen_C-term_domain"/>
</dbReference>
<dbReference type="SMART" id="SM00186">
    <property type="entry name" value="FBG"/>
    <property type="match status" value="1"/>
</dbReference>
<dbReference type="SUPFAM" id="SSF56496">
    <property type="entry name" value="Fibrinogen C-terminal domain-like"/>
    <property type="match status" value="1"/>
</dbReference>
<evidence type="ECO:0000256" key="1">
    <source>
        <dbReference type="ARBA" id="ARBA00023157"/>
    </source>
</evidence>
<accession>A0A1X7UEG4</accession>
<dbReference type="PROSITE" id="PS51406">
    <property type="entry name" value="FIBRINOGEN_C_2"/>
    <property type="match status" value="1"/>
</dbReference>
<dbReference type="InterPro" id="IPR002181">
    <property type="entry name" value="Fibrinogen_a/b/g_C_dom"/>
</dbReference>
<protein>
    <recommendedName>
        <fullName evidence="3">Fibrinogen C-terminal domain-containing protein</fullName>
    </recommendedName>
</protein>
<evidence type="ECO:0000259" key="3">
    <source>
        <dbReference type="PROSITE" id="PS51406"/>
    </source>
</evidence>
<dbReference type="Pfam" id="PF00147">
    <property type="entry name" value="Fibrinogen_C"/>
    <property type="match status" value="1"/>
</dbReference>
<keyword evidence="1" id="KW-1015">Disulfide bond</keyword>